<keyword evidence="2" id="KW-0378">Hydrolase</keyword>
<feature type="domain" description="Integrase catalytic" evidence="3">
    <location>
        <begin position="1"/>
        <end position="124"/>
    </location>
</feature>
<evidence type="ECO:0000259" key="3">
    <source>
        <dbReference type="PROSITE" id="PS50994"/>
    </source>
</evidence>
<evidence type="ECO:0000313" key="5">
    <source>
        <dbReference type="Proteomes" id="UP001168098"/>
    </source>
</evidence>
<organism evidence="4 5">
    <name type="scientific">Vitis rotundifolia</name>
    <name type="common">Muscadine grape</name>
    <dbReference type="NCBI Taxonomy" id="103349"/>
    <lineage>
        <taxon>Eukaryota</taxon>
        <taxon>Viridiplantae</taxon>
        <taxon>Streptophyta</taxon>
        <taxon>Embryophyta</taxon>
        <taxon>Tracheophyta</taxon>
        <taxon>Spermatophyta</taxon>
        <taxon>Magnoliopsida</taxon>
        <taxon>eudicotyledons</taxon>
        <taxon>Gunneridae</taxon>
        <taxon>Pentapetalae</taxon>
        <taxon>rosids</taxon>
        <taxon>Vitales</taxon>
        <taxon>Vitaceae</taxon>
        <taxon>Viteae</taxon>
        <taxon>Vitis</taxon>
    </lineage>
</organism>
<accession>A0AA39DQN0</accession>
<sequence>MKNRAELFSIFQKFYAEIQTQFIVSIQVLRSDNAREYFSTPFTSFMSQHGILHQSSCAHTPQQNEVAERKNQHLVETARTLLLHSHVPFRFWGEAVLTACYLIHRMPSSILHDQIPHSLLFPTQPLYFLPHVFGCTCFVHTLTPGQDKLSAKATKCIFLGYSRLQKGYRCYSPATHRYFLSANVTFFEDSSFFSSSESLLISEVLPLPYISPPSDALSRPLQVYYHRHRAVAPPLSLAEVPNDSPPVPPISPIPALSSTDHLPIIIRKGNRSTRNSHPIYNFLSYHRLSSSYSAFISTLSSVSLPKRTSEALSHPGWRQAMVDEMAALYSSGTWDLVSLPLSKSTVGCRWVYTVKVGPDGQVDRLKARLVAKDYTQIYGCDYGDTFSPVAKIAPVRLFLSMAAMCHWPLYQLDIKNAFLHGELLEEVYMEQPPGFVLRRSLYGLKQSPQAWFGRFSSVVQEFGMLWSEVDHSVFYHHNSLSHCIYLVVYVDDIVITGSDQEGIQRLKQHLFNHFQIKDLGKLKYFLGLEIAQSSSGVVMSQRKYALDILEETGMLEYKPVDTPMDPNVKLVPGQGERLRDPGRYRRLVGKLNYLTITRPDISFPVSVVSQFLQSPCDNHWDAVIHILRYIKGTLGQGMLYEDRGHTQIVGYTDVD</sequence>
<dbReference type="GO" id="GO:0046872">
    <property type="term" value="F:metal ion binding"/>
    <property type="evidence" value="ECO:0007669"/>
    <property type="project" value="UniProtKB-KW"/>
</dbReference>
<evidence type="ECO:0000313" key="4">
    <source>
        <dbReference type="EMBL" id="KAJ9693611.1"/>
    </source>
</evidence>
<dbReference type="Pfam" id="PF07727">
    <property type="entry name" value="RVT_2"/>
    <property type="match status" value="1"/>
</dbReference>
<dbReference type="InterPro" id="IPR043502">
    <property type="entry name" value="DNA/RNA_pol_sf"/>
</dbReference>
<dbReference type="PANTHER" id="PTHR42648">
    <property type="entry name" value="TRANSPOSASE, PUTATIVE-RELATED"/>
    <property type="match status" value="1"/>
</dbReference>
<dbReference type="InterPro" id="IPR039537">
    <property type="entry name" value="Retrotran_Ty1/copia-like"/>
</dbReference>
<evidence type="ECO:0000256" key="2">
    <source>
        <dbReference type="ARBA" id="ARBA00022801"/>
    </source>
</evidence>
<dbReference type="PANTHER" id="PTHR42648:SF28">
    <property type="entry name" value="TRANSPOSON-ENCODED PROTEIN WITH RIBONUCLEASE H-LIKE AND RETROVIRUS ZINC FINGER-LIKE DOMAINS"/>
    <property type="match status" value="1"/>
</dbReference>
<dbReference type="InterPro" id="IPR013103">
    <property type="entry name" value="RVT_2"/>
</dbReference>
<dbReference type="InterPro" id="IPR012337">
    <property type="entry name" value="RNaseH-like_sf"/>
</dbReference>
<protein>
    <recommendedName>
        <fullName evidence="3">Integrase catalytic domain-containing protein</fullName>
    </recommendedName>
</protein>
<dbReference type="FunFam" id="3.30.420.10:FF:000438">
    <property type="match status" value="1"/>
</dbReference>
<dbReference type="Proteomes" id="UP001168098">
    <property type="component" value="Unassembled WGS sequence"/>
</dbReference>
<comment type="caution">
    <text evidence="4">The sequence shown here is derived from an EMBL/GenBank/DDBJ whole genome shotgun (WGS) entry which is preliminary data.</text>
</comment>
<reference evidence="4 5" key="1">
    <citation type="journal article" date="2023" name="BMC Biotechnol.">
        <title>Vitis rotundifolia cv Carlos genome sequencing.</title>
        <authorList>
            <person name="Huff M."/>
            <person name="Hulse-Kemp A."/>
            <person name="Scheffler B."/>
            <person name="Youngblood R."/>
            <person name="Simpson S."/>
            <person name="Babiker E."/>
            <person name="Staton M."/>
        </authorList>
    </citation>
    <scope>NUCLEOTIDE SEQUENCE [LARGE SCALE GENOMIC DNA]</scope>
    <source>
        <tissue evidence="4">Leaf</tissue>
    </source>
</reference>
<evidence type="ECO:0000256" key="1">
    <source>
        <dbReference type="ARBA" id="ARBA00022723"/>
    </source>
</evidence>
<dbReference type="InterPro" id="IPR001584">
    <property type="entry name" value="Integrase_cat-core"/>
</dbReference>
<dbReference type="InterPro" id="IPR036397">
    <property type="entry name" value="RNaseH_sf"/>
</dbReference>
<dbReference type="AlphaFoldDB" id="A0AA39DQN0"/>
<dbReference type="Pfam" id="PF25597">
    <property type="entry name" value="SH3_retrovirus"/>
    <property type="match status" value="1"/>
</dbReference>
<dbReference type="PROSITE" id="PS50994">
    <property type="entry name" value="INTEGRASE"/>
    <property type="match status" value="1"/>
</dbReference>
<keyword evidence="1" id="KW-0479">Metal-binding</keyword>
<dbReference type="GO" id="GO:0003676">
    <property type="term" value="F:nucleic acid binding"/>
    <property type="evidence" value="ECO:0007669"/>
    <property type="project" value="InterPro"/>
</dbReference>
<dbReference type="EMBL" id="JARBHA010000008">
    <property type="protein sequence ID" value="KAJ9693611.1"/>
    <property type="molecule type" value="Genomic_DNA"/>
</dbReference>
<dbReference type="InterPro" id="IPR057670">
    <property type="entry name" value="SH3_retrovirus"/>
</dbReference>
<name>A0AA39DQN0_VITRO</name>
<dbReference type="GO" id="GO:0016787">
    <property type="term" value="F:hydrolase activity"/>
    <property type="evidence" value="ECO:0007669"/>
    <property type="project" value="UniProtKB-KW"/>
</dbReference>
<dbReference type="SUPFAM" id="SSF53098">
    <property type="entry name" value="Ribonuclease H-like"/>
    <property type="match status" value="1"/>
</dbReference>
<gene>
    <name evidence="4" type="ORF">PVL29_009531</name>
</gene>
<keyword evidence="5" id="KW-1185">Reference proteome</keyword>
<proteinExistence type="predicted"/>
<dbReference type="Gene3D" id="3.30.420.10">
    <property type="entry name" value="Ribonuclease H-like superfamily/Ribonuclease H"/>
    <property type="match status" value="1"/>
</dbReference>
<dbReference type="GO" id="GO:0015074">
    <property type="term" value="P:DNA integration"/>
    <property type="evidence" value="ECO:0007669"/>
    <property type="project" value="InterPro"/>
</dbReference>
<dbReference type="SUPFAM" id="SSF56672">
    <property type="entry name" value="DNA/RNA polymerases"/>
    <property type="match status" value="1"/>
</dbReference>